<dbReference type="Gene3D" id="3.90.180.10">
    <property type="entry name" value="Medium-chain alcohol dehydrogenases, catalytic domain"/>
    <property type="match status" value="1"/>
</dbReference>
<name>A0A7W9UP79_9ACTN</name>
<sequence length="67" mass="7363">MAGVAVPAFADRYPEAMEQMSHWLADGRLTSLEDTVHGDIETFPATLRRLLTGKNTGKLVLGLEHRA</sequence>
<dbReference type="RefSeq" id="WP_225817558.1">
    <property type="nucleotide sequence ID" value="NZ_BAAAWF010000039.1"/>
</dbReference>
<dbReference type="EMBL" id="JACHJK010000002">
    <property type="protein sequence ID" value="MBB5925651.1"/>
    <property type="molecule type" value="Genomic_DNA"/>
</dbReference>
<accession>A0A7W9UP79</accession>
<gene>
    <name evidence="1" type="ORF">FHS34_001105</name>
</gene>
<reference evidence="1 2" key="1">
    <citation type="submission" date="2020-08" db="EMBL/GenBank/DDBJ databases">
        <title>Genomic Encyclopedia of Type Strains, Phase III (KMG-III): the genomes of soil and plant-associated and newly described type strains.</title>
        <authorList>
            <person name="Whitman W."/>
        </authorList>
    </citation>
    <scope>NUCLEOTIDE SEQUENCE [LARGE SCALE GENOMIC DNA]</scope>
    <source>
        <strain evidence="1 2">CECT 3313</strain>
    </source>
</reference>
<dbReference type="Proteomes" id="UP000585836">
    <property type="component" value="Unassembled WGS sequence"/>
</dbReference>
<evidence type="ECO:0000313" key="2">
    <source>
        <dbReference type="Proteomes" id="UP000585836"/>
    </source>
</evidence>
<comment type="caution">
    <text evidence="1">The sequence shown here is derived from an EMBL/GenBank/DDBJ whole genome shotgun (WGS) entry which is preliminary data.</text>
</comment>
<dbReference type="Gene3D" id="3.40.50.720">
    <property type="entry name" value="NAD(P)-binding Rossmann-like Domain"/>
    <property type="match status" value="1"/>
</dbReference>
<evidence type="ECO:0000313" key="1">
    <source>
        <dbReference type="EMBL" id="MBB5925651.1"/>
    </source>
</evidence>
<organism evidence="1 2">
    <name type="scientific">Streptomyces echinatus</name>
    <dbReference type="NCBI Taxonomy" id="67293"/>
    <lineage>
        <taxon>Bacteria</taxon>
        <taxon>Bacillati</taxon>
        <taxon>Actinomycetota</taxon>
        <taxon>Actinomycetes</taxon>
        <taxon>Kitasatosporales</taxon>
        <taxon>Streptomycetaceae</taxon>
        <taxon>Streptomyces</taxon>
    </lineage>
</organism>
<proteinExistence type="predicted"/>
<keyword evidence="2" id="KW-1185">Reference proteome</keyword>
<protein>
    <submittedName>
        <fullName evidence="1">NADPH-dependent curcumin reductase CurA</fullName>
    </submittedName>
</protein>
<dbReference type="AlphaFoldDB" id="A0A7W9UP79"/>